<evidence type="ECO:0000313" key="3">
    <source>
        <dbReference type="Proteomes" id="UP000649604"/>
    </source>
</evidence>
<reference evidence="2" key="1">
    <citation type="submission" date="2019-11" db="EMBL/GenBank/DDBJ databases">
        <title>Microbial mats filling the niche in hypersaline microbial mats.</title>
        <authorList>
            <person name="Wong H.L."/>
            <person name="Macleod F.I."/>
            <person name="White R.A. III"/>
            <person name="Burns B.P."/>
        </authorList>
    </citation>
    <scope>NUCLEOTIDE SEQUENCE</scope>
    <source>
        <strain evidence="2">Rbin_158</strain>
    </source>
</reference>
<protein>
    <submittedName>
        <fullName evidence="2">Uncharacterized protein</fullName>
    </submittedName>
</protein>
<evidence type="ECO:0000256" key="1">
    <source>
        <dbReference type="SAM" id="MobiDB-lite"/>
    </source>
</evidence>
<evidence type="ECO:0000313" key="2">
    <source>
        <dbReference type="EMBL" id="MBD3324818.1"/>
    </source>
</evidence>
<sequence>MSRRQDSFGHHPQHKKSGYSIRRAYLQALKQFMAEEEYAPHTSSQRPIEDYFRYERRISSDIQTLFPPSSRS</sequence>
<proteinExistence type="predicted"/>
<dbReference type="Proteomes" id="UP000649604">
    <property type="component" value="Unassembled WGS sequence"/>
</dbReference>
<accession>A0A9D5JV27</accession>
<dbReference type="EMBL" id="WJJP01000304">
    <property type="protein sequence ID" value="MBD3324818.1"/>
    <property type="molecule type" value="Genomic_DNA"/>
</dbReference>
<name>A0A9D5JV27_9BACT</name>
<feature type="region of interest" description="Disordered" evidence="1">
    <location>
        <begin position="1"/>
        <end position="20"/>
    </location>
</feature>
<comment type="caution">
    <text evidence="2">The sequence shown here is derived from an EMBL/GenBank/DDBJ whole genome shotgun (WGS) entry which is preliminary data.</text>
</comment>
<gene>
    <name evidence="2" type="ORF">GF339_09555</name>
</gene>
<organism evidence="2 3">
    <name type="scientific">candidate division KSB3 bacterium</name>
    <dbReference type="NCBI Taxonomy" id="2044937"/>
    <lineage>
        <taxon>Bacteria</taxon>
        <taxon>candidate division KSB3</taxon>
    </lineage>
</organism>
<dbReference type="AlphaFoldDB" id="A0A9D5JV27"/>